<dbReference type="Proteomes" id="UP000033590">
    <property type="component" value="Unassembled WGS sequence"/>
</dbReference>
<name>A0A0F2DS02_STRMT</name>
<dbReference type="PATRIC" id="fig|28037.215.peg.1538"/>
<dbReference type="Proteomes" id="UP000759590">
    <property type="component" value="Unassembled WGS sequence"/>
</dbReference>
<accession>A0A0F2DS02</accession>
<reference evidence="1 3" key="1">
    <citation type="submission" date="2015-02" db="EMBL/GenBank/DDBJ databases">
        <title>Evolution of amylase-binding proteins of oral streptococcal species.</title>
        <authorList>
            <person name="Haase E.M."/>
        </authorList>
    </citation>
    <scope>NUCLEOTIDE SEQUENCE [LARGE SCALE GENOMIC DNA]</scope>
    <source>
        <strain evidence="1 3">SK145</strain>
    </source>
</reference>
<sequence>MTLKAFSETAPKHTFTYEFGDLEDAQIAGLALFGFMRGTYLVPAIKLRYKENGTLIAEYLEDNNLDINFKRICEVFKNEENPIDEEVEE</sequence>
<dbReference type="RefSeq" id="WP_052689582.1">
    <property type="nucleotide sequence ID" value="NZ_CAMHWI010000009.1"/>
</dbReference>
<dbReference type="AlphaFoldDB" id="A0A0F2DS02"/>
<evidence type="ECO:0008006" key="4">
    <source>
        <dbReference type="Google" id="ProtNLM"/>
    </source>
</evidence>
<dbReference type="EMBL" id="JYGS01000006">
    <property type="protein sequence ID" value="KJQ73683.1"/>
    <property type="molecule type" value="Genomic_DNA"/>
</dbReference>
<evidence type="ECO:0000313" key="1">
    <source>
        <dbReference type="EMBL" id="KJQ73683.1"/>
    </source>
</evidence>
<proteinExistence type="predicted"/>
<evidence type="ECO:0000313" key="2">
    <source>
        <dbReference type="EMBL" id="MBS4948853.1"/>
    </source>
</evidence>
<dbReference type="EMBL" id="JAGZLW010000055">
    <property type="protein sequence ID" value="MBS4948853.1"/>
    <property type="molecule type" value="Genomic_DNA"/>
</dbReference>
<evidence type="ECO:0000313" key="3">
    <source>
        <dbReference type="Proteomes" id="UP000033590"/>
    </source>
</evidence>
<gene>
    <name evidence="2" type="ORF">KHZ51_09105</name>
    <name evidence="1" type="ORF">TZ93_01569</name>
</gene>
<organism evidence="1 3">
    <name type="scientific">Streptococcus mitis</name>
    <dbReference type="NCBI Taxonomy" id="28037"/>
    <lineage>
        <taxon>Bacteria</taxon>
        <taxon>Bacillati</taxon>
        <taxon>Bacillota</taxon>
        <taxon>Bacilli</taxon>
        <taxon>Lactobacillales</taxon>
        <taxon>Streptococcaceae</taxon>
        <taxon>Streptococcus</taxon>
        <taxon>Streptococcus mitis group</taxon>
    </lineage>
</organism>
<reference evidence="2" key="2">
    <citation type="submission" date="2021-02" db="EMBL/GenBank/DDBJ databases">
        <title>Infant gut strain persistence is associated with maternal origin, phylogeny, and functional potential including surface adhesion and iron acquisition.</title>
        <authorList>
            <person name="Lou Y.C."/>
        </authorList>
    </citation>
    <scope>NUCLEOTIDE SEQUENCE</scope>
    <source>
        <strain evidence="2">L3_114_025G1_dasL3_114_025G1_concoct_29</strain>
    </source>
</reference>
<comment type="caution">
    <text evidence="1">The sequence shown here is derived from an EMBL/GenBank/DDBJ whole genome shotgun (WGS) entry which is preliminary data.</text>
</comment>
<protein>
    <recommendedName>
        <fullName evidence="4">Phage protein</fullName>
    </recommendedName>
</protein>